<dbReference type="GO" id="GO:0005886">
    <property type="term" value="C:plasma membrane"/>
    <property type="evidence" value="ECO:0007669"/>
    <property type="project" value="UniProtKB-SubCell"/>
</dbReference>
<keyword evidence="8" id="KW-0406">Ion transport</keyword>
<keyword evidence="6" id="KW-0630">Potassium</keyword>
<feature type="transmembrane region" description="Helical" evidence="10">
    <location>
        <begin position="12"/>
        <end position="31"/>
    </location>
</feature>
<proteinExistence type="predicted"/>
<evidence type="ECO:0000256" key="5">
    <source>
        <dbReference type="ARBA" id="ARBA00022692"/>
    </source>
</evidence>
<feature type="transmembrane region" description="Helical" evidence="10">
    <location>
        <begin position="74"/>
        <end position="98"/>
    </location>
</feature>
<feature type="transmembrane region" description="Helical" evidence="10">
    <location>
        <begin position="345"/>
        <end position="365"/>
    </location>
</feature>
<dbReference type="KEGG" id="eri:EEI45_03780"/>
<feature type="transmembrane region" description="Helical" evidence="10">
    <location>
        <begin position="401"/>
        <end position="425"/>
    </location>
</feature>
<feature type="transmembrane region" description="Helical" evidence="10">
    <location>
        <begin position="281"/>
        <end position="300"/>
    </location>
</feature>
<evidence type="ECO:0000256" key="1">
    <source>
        <dbReference type="ARBA" id="ARBA00004651"/>
    </source>
</evidence>
<comment type="subcellular location">
    <subcellularLocation>
        <location evidence="1">Cell membrane</location>
        <topology evidence="1">Multi-pass membrane protein</topology>
    </subcellularLocation>
</comment>
<evidence type="ECO:0000256" key="9">
    <source>
        <dbReference type="ARBA" id="ARBA00023136"/>
    </source>
</evidence>
<accession>A0A3S8RMB1</accession>
<evidence type="ECO:0000256" key="3">
    <source>
        <dbReference type="ARBA" id="ARBA00022475"/>
    </source>
</evidence>
<keyword evidence="12" id="KW-1185">Reference proteome</keyword>
<dbReference type="PANTHER" id="PTHR32024:SF1">
    <property type="entry name" value="KTR SYSTEM POTASSIUM UPTAKE PROTEIN B"/>
    <property type="match status" value="1"/>
</dbReference>
<feature type="transmembrane region" description="Helical" evidence="10">
    <location>
        <begin position="220"/>
        <end position="244"/>
    </location>
</feature>
<protein>
    <submittedName>
        <fullName evidence="11">Trk family potassium uptake protein</fullName>
    </submittedName>
</protein>
<dbReference type="PANTHER" id="PTHR32024">
    <property type="entry name" value="TRK SYSTEM POTASSIUM UPTAKE PROTEIN TRKG-RELATED"/>
    <property type="match status" value="1"/>
</dbReference>
<dbReference type="Proteomes" id="UP000278804">
    <property type="component" value="Chromosome"/>
</dbReference>
<evidence type="ECO:0000256" key="7">
    <source>
        <dbReference type="ARBA" id="ARBA00022989"/>
    </source>
</evidence>
<evidence type="ECO:0000256" key="4">
    <source>
        <dbReference type="ARBA" id="ARBA00022538"/>
    </source>
</evidence>
<evidence type="ECO:0000313" key="11">
    <source>
        <dbReference type="EMBL" id="AZK44003.1"/>
    </source>
</evidence>
<dbReference type="Pfam" id="PF02386">
    <property type="entry name" value="TrkH"/>
    <property type="match status" value="1"/>
</dbReference>
<dbReference type="InterPro" id="IPR003445">
    <property type="entry name" value="Cat_transpt"/>
</dbReference>
<keyword evidence="7 10" id="KW-1133">Transmembrane helix</keyword>
<feature type="transmembrane region" description="Helical" evidence="10">
    <location>
        <begin position="189"/>
        <end position="208"/>
    </location>
</feature>
<name>A0A3S8RMB1_9FIRM</name>
<organism evidence="11 12">
    <name type="scientific">Erysipelothrix piscisicarius</name>
    <dbReference type="NCBI Taxonomy" id="2485784"/>
    <lineage>
        <taxon>Bacteria</taxon>
        <taxon>Bacillati</taxon>
        <taxon>Bacillota</taxon>
        <taxon>Erysipelotrichia</taxon>
        <taxon>Erysipelotrichales</taxon>
        <taxon>Erysipelotrichaceae</taxon>
        <taxon>Erysipelothrix</taxon>
    </lineage>
</organism>
<dbReference type="RefSeq" id="WP_125164205.1">
    <property type="nucleotide sequence ID" value="NZ_CP034234.1"/>
</dbReference>
<dbReference type="AlphaFoldDB" id="A0A3S8RMB1"/>
<dbReference type="GO" id="GO:0015379">
    <property type="term" value="F:potassium:chloride symporter activity"/>
    <property type="evidence" value="ECO:0007669"/>
    <property type="project" value="InterPro"/>
</dbReference>
<feature type="transmembrane region" description="Helical" evidence="10">
    <location>
        <begin position="125"/>
        <end position="146"/>
    </location>
</feature>
<dbReference type="NCBIfam" id="TIGR00933">
    <property type="entry name" value="2a38"/>
    <property type="match status" value="1"/>
</dbReference>
<evidence type="ECO:0000256" key="10">
    <source>
        <dbReference type="SAM" id="Phobius"/>
    </source>
</evidence>
<keyword evidence="5 10" id="KW-0812">Transmembrane</keyword>
<evidence type="ECO:0000256" key="8">
    <source>
        <dbReference type="ARBA" id="ARBA00023065"/>
    </source>
</evidence>
<dbReference type="InterPro" id="IPR004772">
    <property type="entry name" value="TrkH"/>
</dbReference>
<feature type="transmembrane region" description="Helical" evidence="10">
    <location>
        <begin position="377"/>
        <end position="395"/>
    </location>
</feature>
<keyword evidence="9 10" id="KW-0472">Membrane</keyword>
<keyword evidence="4" id="KW-0633">Potassium transport</keyword>
<gene>
    <name evidence="11" type="ORF">EEI45_03780</name>
</gene>
<reference evidence="11 12" key="1">
    <citation type="journal article" date="2020" name="Int. J. Syst. Evol. Microbiol.">
        <title>Description of Erysipelothrix piscisicarius sp. nov., an emergent fish pathogen, and assessment of virulence using a tiger barb (Puntigrus tetrazona) infection model.</title>
        <authorList>
            <person name="Pomaranski E.K."/>
            <person name="Griffin M.J."/>
            <person name="Camus A.C."/>
            <person name="Armwood A.R."/>
            <person name="Shelley J."/>
            <person name="Waldbieser G.C."/>
            <person name="LaFrentz B.R."/>
            <person name="Garcia J.C."/>
            <person name="Yanong R."/>
            <person name="Soto E."/>
        </authorList>
    </citation>
    <scope>NUCLEOTIDE SEQUENCE [LARGE SCALE GENOMIC DNA]</scope>
    <source>
        <strain evidence="11 12">15TAL0474</strain>
    </source>
</reference>
<dbReference type="EMBL" id="CP034234">
    <property type="protein sequence ID" value="AZK44003.1"/>
    <property type="molecule type" value="Genomic_DNA"/>
</dbReference>
<evidence type="ECO:0000256" key="6">
    <source>
        <dbReference type="ARBA" id="ARBA00022958"/>
    </source>
</evidence>
<keyword evidence="3" id="KW-1003">Cell membrane</keyword>
<keyword evidence="2" id="KW-0813">Transport</keyword>
<evidence type="ECO:0000313" key="12">
    <source>
        <dbReference type="Proteomes" id="UP000278804"/>
    </source>
</evidence>
<sequence>MKRKFKKLTIPQYIALGFALTIFVGATLLSLPISSQSGHATNFLDALFTATSAVCVTGQVTLNTAEHWNYFGKTVIITLIEIGGLGFMSIIVMFFVFIGKRLNLRQRLIVREAINTDSLSDAQFLIRYIIRFSLTIQAIGASLLAIDFIPRFGILKGIYFSVFHSISAFCNAGFDLFGDSLEGFTQNPLVILTIGGLIVVGGLGFIVWRDVLSYRRNRQLLMHTKLTLITTLSILGVSFLLFWLSESRNGTFADLPFHMQLINYLFMAITPRTAGYANVNYATVSSVGIFVTILLMFIGASAGSTGGGVKVTTVATIVLFVRAKLRDEQTHFKNRSISHEKVEKALLIVFAGIIMVLLASLILLITETIPERYGIEYVLVEVFSCFGTVGLTMGLTPNLTVIGKIVLIVLMFAGRIGLLTFFLSFGGRAEKKEPLIRYPEGNVLIG</sequence>
<evidence type="ECO:0000256" key="2">
    <source>
        <dbReference type="ARBA" id="ARBA00022448"/>
    </source>
</evidence>